<feature type="compositionally biased region" description="Low complexity" evidence="1">
    <location>
        <begin position="65"/>
        <end position="75"/>
    </location>
</feature>
<dbReference type="InParanoid" id="D2A445"/>
<organism evidence="3 4">
    <name type="scientific">Tribolium castaneum</name>
    <name type="common">Red flour beetle</name>
    <dbReference type="NCBI Taxonomy" id="7070"/>
    <lineage>
        <taxon>Eukaryota</taxon>
        <taxon>Metazoa</taxon>
        <taxon>Ecdysozoa</taxon>
        <taxon>Arthropoda</taxon>
        <taxon>Hexapoda</taxon>
        <taxon>Insecta</taxon>
        <taxon>Pterygota</taxon>
        <taxon>Neoptera</taxon>
        <taxon>Endopterygota</taxon>
        <taxon>Coleoptera</taxon>
        <taxon>Polyphaga</taxon>
        <taxon>Cucujiformia</taxon>
        <taxon>Tenebrionidae</taxon>
        <taxon>Tenebrionidae incertae sedis</taxon>
        <taxon>Tribolium</taxon>
    </lineage>
</organism>
<dbReference type="InterPro" id="IPR052438">
    <property type="entry name" value="Chromatin_remod/trans_coact"/>
</dbReference>
<name>D2A445_TRICA</name>
<dbReference type="GO" id="GO:0016514">
    <property type="term" value="C:SWI/SNF complex"/>
    <property type="evidence" value="ECO:0000318"/>
    <property type="project" value="GO_Central"/>
</dbReference>
<dbReference type="AlphaFoldDB" id="D2A445"/>
<dbReference type="PANTHER" id="PTHR15572">
    <property type="entry name" value="GLIOMA TUMOR SUPPRESSOR CANDIDATE REGION GENE 1"/>
    <property type="match status" value="1"/>
</dbReference>
<proteinExistence type="predicted"/>
<dbReference type="HOGENOM" id="CLU_814653_0_0_1"/>
<evidence type="ECO:0000313" key="3">
    <source>
        <dbReference type="EMBL" id="EFA05615.2"/>
    </source>
</evidence>
<feature type="compositionally biased region" description="Polar residues" evidence="1">
    <location>
        <begin position="556"/>
        <end position="565"/>
    </location>
</feature>
<dbReference type="Proteomes" id="UP000007266">
    <property type="component" value="Linkage group 6"/>
</dbReference>
<evidence type="ECO:0000256" key="1">
    <source>
        <dbReference type="SAM" id="MobiDB-lite"/>
    </source>
</evidence>
<dbReference type="STRING" id="7070.D2A445"/>
<keyword evidence="4" id="KW-1185">Reference proteome</keyword>
<feature type="compositionally biased region" description="Pro residues" evidence="1">
    <location>
        <begin position="76"/>
        <end position="85"/>
    </location>
</feature>
<feature type="region of interest" description="Disordered" evidence="1">
    <location>
        <begin position="49"/>
        <end position="85"/>
    </location>
</feature>
<gene>
    <name evidence="3" type="primary">AUGUSTUS-3.0.2_15821</name>
    <name evidence="3" type="ORF">TcasGA2_TC015821</name>
</gene>
<feature type="domain" description="GLTSCR protein conserved" evidence="2">
    <location>
        <begin position="327"/>
        <end position="427"/>
    </location>
</feature>
<protein>
    <recommendedName>
        <fullName evidence="2">GLTSCR protein conserved domain-containing protein</fullName>
    </recommendedName>
</protein>
<feature type="compositionally biased region" description="Low complexity" evidence="1">
    <location>
        <begin position="527"/>
        <end position="549"/>
    </location>
</feature>
<dbReference type="eggNOG" id="ENOG502S0NW">
    <property type="taxonomic scope" value="Eukaryota"/>
</dbReference>
<reference evidence="3 4" key="2">
    <citation type="journal article" date="2010" name="Nucleic Acids Res.">
        <title>BeetleBase in 2010: revisions to provide comprehensive genomic information for Tribolium castaneum.</title>
        <authorList>
            <person name="Kim H.S."/>
            <person name="Murphy T."/>
            <person name="Xia J."/>
            <person name="Caragea D."/>
            <person name="Park Y."/>
            <person name="Beeman R.W."/>
            <person name="Lorenzen M.D."/>
            <person name="Butcher S."/>
            <person name="Manak J.R."/>
            <person name="Brown S.J."/>
        </authorList>
    </citation>
    <scope>GENOME REANNOTATION</scope>
    <source>
        <strain evidence="3 4">Georgia GA2</strain>
    </source>
</reference>
<feature type="region of interest" description="Disordered" evidence="1">
    <location>
        <begin position="516"/>
        <end position="565"/>
    </location>
</feature>
<dbReference type="InterPro" id="IPR015671">
    <property type="entry name" value="GSCR1_dom"/>
</dbReference>
<sequence>MCKSPKNSTNSYQIKPEKIDYENLSTNCTVVGSNNLNLVKKPQIVTNMSPAYSNPSPGYPPSPYSSPASLKSPSPNLKPPTPQPNFPVMQIINSHSLLARPIQTNQSQNIIKLKPHLNILPKPSASPQPSPKPSVSPQIVIPTNQPTIMPTAQPVLLNQMPLLTTPGVQFILRPQTAKIPAAAPQGLILQPSGQPLLQIPRSQPMVRVLTNGVQLAPSTTTTAYVTTQMTNPQPPNNQVITSQPHRSEHSVQPNTTSQMAVGPRLAVPQVQQQQHKQPQPQQQQQPQPPQQQQQPQQQVVAPPPTLQQHSHSITKKAHLIEAQLNLDQSGAVKPDIHTPFRDKKDACIRLIRYHCMDQPVLSQKDLDKADEIFELTAEHFIAKYAKMVDKYKYLLMKESMRPVQTSELMMLDRMFLSEERQSLLRLRQEAEEAAQIIDLPVLPEPSPPQPPEDYDEWACIQRELGCLPHEEPPPAAPRPPHSTAAPVVANAHAHLQPPKRTASSDSRLETLKRFRVDKHNKKTSTESVHNNSVLNNNNSSVQSVSSGINTHHGYEQQGQNDSYENEVENNSIDEQVQSAIDSILNLQQNTALDLDSILS</sequence>
<feature type="compositionally biased region" description="Polar residues" evidence="1">
    <location>
        <begin position="236"/>
        <end position="259"/>
    </location>
</feature>
<dbReference type="Pfam" id="PF15249">
    <property type="entry name" value="GLTSCR1"/>
    <property type="match status" value="1"/>
</dbReference>
<reference evidence="3 4" key="1">
    <citation type="journal article" date="2008" name="Nature">
        <title>The genome of the model beetle and pest Tribolium castaneum.</title>
        <authorList>
            <consortium name="Tribolium Genome Sequencing Consortium"/>
            <person name="Richards S."/>
            <person name="Gibbs R.A."/>
            <person name="Weinstock G.M."/>
            <person name="Brown S.J."/>
            <person name="Denell R."/>
            <person name="Beeman R.W."/>
            <person name="Gibbs R."/>
            <person name="Beeman R.W."/>
            <person name="Brown S.J."/>
            <person name="Bucher G."/>
            <person name="Friedrich M."/>
            <person name="Grimmelikhuijzen C.J."/>
            <person name="Klingler M."/>
            <person name="Lorenzen M."/>
            <person name="Richards S."/>
            <person name="Roth S."/>
            <person name="Schroder R."/>
            <person name="Tautz D."/>
            <person name="Zdobnov E.M."/>
            <person name="Muzny D."/>
            <person name="Gibbs R.A."/>
            <person name="Weinstock G.M."/>
            <person name="Attaway T."/>
            <person name="Bell S."/>
            <person name="Buhay C.J."/>
            <person name="Chandrabose M.N."/>
            <person name="Chavez D."/>
            <person name="Clerk-Blankenburg K.P."/>
            <person name="Cree A."/>
            <person name="Dao M."/>
            <person name="Davis C."/>
            <person name="Chacko J."/>
            <person name="Dinh H."/>
            <person name="Dugan-Rocha S."/>
            <person name="Fowler G."/>
            <person name="Garner T.T."/>
            <person name="Garnes J."/>
            <person name="Gnirke A."/>
            <person name="Hawes A."/>
            <person name="Hernandez J."/>
            <person name="Hines S."/>
            <person name="Holder M."/>
            <person name="Hume J."/>
            <person name="Jhangiani S.N."/>
            <person name="Joshi V."/>
            <person name="Khan Z.M."/>
            <person name="Jackson L."/>
            <person name="Kovar C."/>
            <person name="Kowis A."/>
            <person name="Lee S."/>
            <person name="Lewis L.R."/>
            <person name="Margolis J."/>
            <person name="Morgan M."/>
            <person name="Nazareth L.V."/>
            <person name="Nguyen N."/>
            <person name="Okwuonu G."/>
            <person name="Parker D."/>
            <person name="Richards S."/>
            <person name="Ruiz S.J."/>
            <person name="Santibanez J."/>
            <person name="Savard J."/>
            <person name="Scherer S.E."/>
            <person name="Schneider B."/>
            <person name="Sodergren E."/>
            <person name="Tautz D."/>
            <person name="Vattahil S."/>
            <person name="Villasana D."/>
            <person name="White C.S."/>
            <person name="Wright R."/>
            <person name="Park Y."/>
            <person name="Beeman R.W."/>
            <person name="Lord J."/>
            <person name="Oppert B."/>
            <person name="Lorenzen M."/>
            <person name="Brown S."/>
            <person name="Wang L."/>
            <person name="Savard J."/>
            <person name="Tautz D."/>
            <person name="Richards S."/>
            <person name="Weinstock G."/>
            <person name="Gibbs R.A."/>
            <person name="Liu Y."/>
            <person name="Worley K."/>
            <person name="Weinstock G."/>
            <person name="Elsik C.G."/>
            <person name="Reese J.T."/>
            <person name="Elhaik E."/>
            <person name="Landan G."/>
            <person name="Graur D."/>
            <person name="Arensburger P."/>
            <person name="Atkinson P."/>
            <person name="Beeman R.W."/>
            <person name="Beidler J."/>
            <person name="Brown S.J."/>
            <person name="Demuth J.P."/>
            <person name="Drury D.W."/>
            <person name="Du Y.Z."/>
            <person name="Fujiwara H."/>
            <person name="Lorenzen M."/>
            <person name="Maselli V."/>
            <person name="Osanai M."/>
            <person name="Park Y."/>
            <person name="Robertson H.M."/>
            <person name="Tu Z."/>
            <person name="Wang J.J."/>
            <person name="Wang S."/>
            <person name="Richards S."/>
            <person name="Song H."/>
            <person name="Zhang L."/>
            <person name="Sodergren E."/>
            <person name="Werner D."/>
            <person name="Stanke M."/>
            <person name="Morgenstern B."/>
            <person name="Solovyev V."/>
            <person name="Kosarev P."/>
            <person name="Brown G."/>
            <person name="Chen H.C."/>
            <person name="Ermolaeva O."/>
            <person name="Hlavina W."/>
            <person name="Kapustin Y."/>
            <person name="Kiryutin B."/>
            <person name="Kitts P."/>
            <person name="Maglott D."/>
            <person name="Pruitt K."/>
            <person name="Sapojnikov V."/>
            <person name="Souvorov A."/>
            <person name="Mackey A.J."/>
            <person name="Waterhouse R.M."/>
            <person name="Wyder S."/>
            <person name="Zdobnov E.M."/>
            <person name="Zdobnov E.M."/>
            <person name="Wyder S."/>
            <person name="Kriventseva E.V."/>
            <person name="Kadowaki T."/>
            <person name="Bork P."/>
            <person name="Aranda M."/>
            <person name="Bao R."/>
            <person name="Beermann A."/>
            <person name="Berns N."/>
            <person name="Bolognesi R."/>
            <person name="Bonneton F."/>
            <person name="Bopp D."/>
            <person name="Brown S.J."/>
            <person name="Bucher G."/>
            <person name="Butts T."/>
            <person name="Chaumot A."/>
            <person name="Denell R.E."/>
            <person name="Ferrier D.E."/>
            <person name="Friedrich M."/>
            <person name="Gordon C.M."/>
            <person name="Jindra M."/>
            <person name="Klingler M."/>
            <person name="Lan Q."/>
            <person name="Lattorff H.M."/>
            <person name="Laudet V."/>
            <person name="von Levetsow C."/>
            <person name="Liu Z."/>
            <person name="Lutz R."/>
            <person name="Lynch J.A."/>
            <person name="da Fonseca R.N."/>
            <person name="Posnien N."/>
            <person name="Reuter R."/>
            <person name="Roth S."/>
            <person name="Savard J."/>
            <person name="Schinko J.B."/>
            <person name="Schmitt C."/>
            <person name="Schoppmeier M."/>
            <person name="Schroder R."/>
            <person name="Shippy T.D."/>
            <person name="Simonnet F."/>
            <person name="Marques-Souza H."/>
            <person name="Tautz D."/>
            <person name="Tomoyasu Y."/>
            <person name="Trauner J."/>
            <person name="Van der Zee M."/>
            <person name="Vervoort M."/>
            <person name="Wittkopp N."/>
            <person name="Wimmer E.A."/>
            <person name="Yang X."/>
            <person name="Jones A.K."/>
            <person name="Sattelle D.B."/>
            <person name="Ebert P.R."/>
            <person name="Nelson D."/>
            <person name="Scott J.G."/>
            <person name="Beeman R.W."/>
            <person name="Muthukrishnan S."/>
            <person name="Kramer K.J."/>
            <person name="Arakane Y."/>
            <person name="Beeman R.W."/>
            <person name="Zhu Q."/>
            <person name="Hogenkamp D."/>
            <person name="Dixit R."/>
            <person name="Oppert B."/>
            <person name="Jiang H."/>
            <person name="Zou Z."/>
            <person name="Marshall J."/>
            <person name="Elpidina E."/>
            <person name="Vinokurov K."/>
            <person name="Oppert C."/>
            <person name="Zou Z."/>
            <person name="Evans J."/>
            <person name="Lu Z."/>
            <person name="Zhao P."/>
            <person name="Sumathipala N."/>
            <person name="Altincicek B."/>
            <person name="Vilcinskas A."/>
            <person name="Williams M."/>
            <person name="Hultmark D."/>
            <person name="Hetru C."/>
            <person name="Jiang H."/>
            <person name="Grimmelikhuijzen C.J."/>
            <person name="Hauser F."/>
            <person name="Cazzamali G."/>
            <person name="Williamson M."/>
            <person name="Park Y."/>
            <person name="Li B."/>
            <person name="Tanaka Y."/>
            <person name="Predel R."/>
            <person name="Neupert S."/>
            <person name="Schachtner J."/>
            <person name="Verleyen P."/>
            <person name="Raible F."/>
            <person name="Bork P."/>
            <person name="Friedrich M."/>
            <person name="Walden K.K."/>
            <person name="Robertson H.M."/>
            <person name="Angeli S."/>
            <person name="Foret S."/>
            <person name="Bucher G."/>
            <person name="Schuetz S."/>
            <person name="Maleszka R."/>
            <person name="Wimmer E.A."/>
            <person name="Beeman R.W."/>
            <person name="Lorenzen M."/>
            <person name="Tomoyasu Y."/>
            <person name="Miller S.C."/>
            <person name="Grossmann D."/>
            <person name="Bucher G."/>
        </authorList>
    </citation>
    <scope>NUCLEOTIDE SEQUENCE [LARGE SCALE GENOMIC DNA]</scope>
    <source>
        <strain evidence="3 4">Georgia GA2</strain>
    </source>
</reference>
<accession>D2A445</accession>
<dbReference type="PANTHER" id="PTHR15572:SF0">
    <property type="entry name" value="GLUTAMINE-RICH PROTEIN-RELATED"/>
    <property type="match status" value="1"/>
</dbReference>
<feature type="compositionally biased region" description="Low complexity" evidence="1">
    <location>
        <begin position="267"/>
        <end position="300"/>
    </location>
</feature>
<evidence type="ECO:0000313" key="4">
    <source>
        <dbReference type="Proteomes" id="UP000007266"/>
    </source>
</evidence>
<dbReference type="EMBL" id="KQ971348">
    <property type="protein sequence ID" value="EFA05615.2"/>
    <property type="molecule type" value="Genomic_DNA"/>
</dbReference>
<feature type="region of interest" description="Disordered" evidence="1">
    <location>
        <begin position="227"/>
        <end position="312"/>
    </location>
</feature>
<dbReference type="GO" id="GO:0045893">
    <property type="term" value="P:positive regulation of DNA-templated transcription"/>
    <property type="evidence" value="ECO:0000318"/>
    <property type="project" value="GO_Central"/>
</dbReference>
<evidence type="ECO:0000259" key="2">
    <source>
        <dbReference type="Pfam" id="PF15249"/>
    </source>
</evidence>